<dbReference type="InterPro" id="IPR002563">
    <property type="entry name" value="Flavin_Rdtase-like_dom"/>
</dbReference>
<evidence type="ECO:0000256" key="1">
    <source>
        <dbReference type="ARBA" id="ARBA00001917"/>
    </source>
</evidence>
<dbReference type="SUPFAM" id="SSF50475">
    <property type="entry name" value="FMN-binding split barrel"/>
    <property type="match status" value="1"/>
</dbReference>
<evidence type="ECO:0000313" key="6">
    <source>
        <dbReference type="EMBL" id="RAL26612.1"/>
    </source>
</evidence>
<dbReference type="InterPro" id="IPR012349">
    <property type="entry name" value="Split_barrel_FMN-bd"/>
</dbReference>
<dbReference type="PANTHER" id="PTHR33798:SF5">
    <property type="entry name" value="FLAVIN REDUCTASE LIKE DOMAIN-CONTAINING PROTEIN"/>
    <property type="match status" value="1"/>
</dbReference>
<dbReference type="Pfam" id="PF01613">
    <property type="entry name" value="Flavin_Reduct"/>
    <property type="match status" value="1"/>
</dbReference>
<sequence>MQIDPNKQSKQANYKLLIGSVLPRPIAFVSTLNEEGKVNAAPFSFFTVVSTEPPMISITCMRKLDGQMKDTARNIARQKEFVVHTVDRENVHLVNDTATDFPAEISEVDMVGLQLLPSTAIQTPRIMETKVQMECILNQMIPLGGSDFPNADLIIGEIVQFHIQDDLYTQGRIDTQKLTPVARLAGSAYSHLGEIFSIPRCSWEDWQTKKR</sequence>
<evidence type="ECO:0000256" key="2">
    <source>
        <dbReference type="ARBA" id="ARBA00022630"/>
    </source>
</evidence>
<dbReference type="Gene3D" id="2.30.110.10">
    <property type="entry name" value="Electron Transport, Fmn-binding Protein, Chain A"/>
    <property type="match status" value="1"/>
</dbReference>
<protein>
    <recommendedName>
        <fullName evidence="5">Flavin reductase like domain-containing protein</fullName>
    </recommendedName>
</protein>
<evidence type="ECO:0000256" key="3">
    <source>
        <dbReference type="ARBA" id="ARBA00022643"/>
    </source>
</evidence>
<name>A0A364K8S0_9BACL</name>
<keyword evidence="2" id="KW-0285">Flavoprotein</keyword>
<evidence type="ECO:0000313" key="7">
    <source>
        <dbReference type="Proteomes" id="UP000251213"/>
    </source>
</evidence>
<dbReference type="GO" id="GO:0010181">
    <property type="term" value="F:FMN binding"/>
    <property type="evidence" value="ECO:0007669"/>
    <property type="project" value="InterPro"/>
</dbReference>
<gene>
    <name evidence="6" type="ORF">DL897_00745</name>
</gene>
<organism evidence="6 7">
    <name type="scientific">Thermoflavimicrobium daqui</name>
    <dbReference type="NCBI Taxonomy" id="2137476"/>
    <lineage>
        <taxon>Bacteria</taxon>
        <taxon>Bacillati</taxon>
        <taxon>Bacillota</taxon>
        <taxon>Bacilli</taxon>
        <taxon>Bacillales</taxon>
        <taxon>Thermoactinomycetaceae</taxon>
        <taxon>Thermoflavimicrobium</taxon>
    </lineage>
</organism>
<evidence type="ECO:0000256" key="4">
    <source>
        <dbReference type="ARBA" id="ARBA00038054"/>
    </source>
</evidence>
<reference evidence="6 7" key="2">
    <citation type="submission" date="2018-06" db="EMBL/GenBank/DDBJ databases">
        <authorList>
            <person name="Zhirakovskaya E."/>
        </authorList>
    </citation>
    <scope>NUCLEOTIDE SEQUENCE [LARGE SCALE GENOMIC DNA]</scope>
    <source>
        <strain evidence="6 7">FBKL4.011</strain>
    </source>
</reference>
<accession>A0A364K8S0</accession>
<dbReference type="EMBL" id="QJKK01000001">
    <property type="protein sequence ID" value="RAL26612.1"/>
    <property type="molecule type" value="Genomic_DNA"/>
</dbReference>
<dbReference type="AlphaFoldDB" id="A0A364K8S0"/>
<evidence type="ECO:0000259" key="5">
    <source>
        <dbReference type="SMART" id="SM00903"/>
    </source>
</evidence>
<feature type="domain" description="Flavin reductase like" evidence="5">
    <location>
        <begin position="19"/>
        <end position="175"/>
    </location>
</feature>
<proteinExistence type="inferred from homology"/>
<dbReference type="SMART" id="SM00903">
    <property type="entry name" value="Flavin_Reduct"/>
    <property type="match status" value="1"/>
</dbReference>
<dbReference type="PANTHER" id="PTHR33798">
    <property type="entry name" value="FLAVOPROTEIN OXYGENASE"/>
    <property type="match status" value="1"/>
</dbReference>
<dbReference type="GO" id="GO:0016646">
    <property type="term" value="F:oxidoreductase activity, acting on the CH-NH group of donors, NAD or NADP as acceptor"/>
    <property type="evidence" value="ECO:0007669"/>
    <property type="project" value="UniProtKB-ARBA"/>
</dbReference>
<dbReference type="OrthoDB" id="9794638at2"/>
<dbReference type="Proteomes" id="UP000251213">
    <property type="component" value="Unassembled WGS sequence"/>
</dbReference>
<dbReference type="RefSeq" id="WP_113657217.1">
    <property type="nucleotide sequence ID" value="NZ_KZ845663.1"/>
</dbReference>
<keyword evidence="3" id="KW-0288">FMN</keyword>
<reference evidence="6 7" key="1">
    <citation type="submission" date="2018-06" db="EMBL/GenBank/DDBJ databases">
        <title>Thermoflavimicrobium daqus sp. nov., a thermophilic microbe isolated from Moutai-flavour Daqu.</title>
        <authorList>
            <person name="Wang X."/>
            <person name="Zhou H."/>
        </authorList>
    </citation>
    <scope>NUCLEOTIDE SEQUENCE [LARGE SCALE GENOMIC DNA]</scope>
    <source>
        <strain evidence="6 7">FBKL4.011</strain>
    </source>
</reference>
<comment type="similarity">
    <text evidence="4">Belongs to the flavoredoxin family.</text>
</comment>
<keyword evidence="7" id="KW-1185">Reference proteome</keyword>
<comment type="cofactor">
    <cofactor evidence="1">
        <name>FMN</name>
        <dbReference type="ChEBI" id="CHEBI:58210"/>
    </cofactor>
</comment>
<comment type="caution">
    <text evidence="6">The sequence shown here is derived from an EMBL/GenBank/DDBJ whole genome shotgun (WGS) entry which is preliminary data.</text>
</comment>